<dbReference type="STRING" id="402612.FP1380"/>
<evidence type="ECO:0000313" key="3">
    <source>
        <dbReference type="Proteomes" id="UP000006394"/>
    </source>
</evidence>
<gene>
    <name evidence="2" type="ordered locus">FP1380</name>
</gene>
<keyword evidence="3" id="KW-1185">Reference proteome</keyword>
<protein>
    <recommendedName>
        <fullName evidence="1">DUF4145 domain-containing protein</fullName>
    </recommendedName>
</protein>
<dbReference type="HOGENOM" id="CLU_096471_0_0_10"/>
<evidence type="ECO:0000313" key="2">
    <source>
        <dbReference type="EMBL" id="CAL43463.1"/>
    </source>
</evidence>
<dbReference type="Proteomes" id="UP000006394">
    <property type="component" value="Chromosome"/>
</dbReference>
<sequence length="259" mass="30482">MTIKRSIWKNYFKRNEIPEWNCPTCKKGILKGDEKNFTISEDSVTIKNYSWQDWEEFFRKGVFCGTLKCNNSNCDENVAVIGEMSVIEESFYAEEIDDLIETYAELLKPKLFIPSLEIFNLLESIPDNIKTQIKEAFFLFFVDNSSCANKIRVVVESIMDEFKIQKVTIGNDRKRRKISLHQRIEKFKLKYPYEGEFLMAIKWIGNTGSHSVEKLTKDDTLDGFEMLEHVINKLYEIETKKLNTLKKKINQRKGTIKKR</sequence>
<accession>A6GZE0</accession>
<dbReference type="OrthoDB" id="4558460at2"/>
<reference evidence="2 3" key="1">
    <citation type="journal article" date="2007" name="Nat. Biotechnol.">
        <title>Complete genome sequence of the fish pathogen Flavobacterium psychrophilum.</title>
        <authorList>
            <person name="Duchaud E."/>
            <person name="Boussaha M."/>
            <person name="Loux V."/>
            <person name="Bernardet J.F."/>
            <person name="Michel C."/>
            <person name="Kerouault B."/>
            <person name="Mondot S."/>
            <person name="Nicolas P."/>
            <person name="Bossy R."/>
            <person name="Caron C."/>
            <person name="Bessieres P."/>
            <person name="Gibrat J.F."/>
            <person name="Claverol S."/>
            <person name="Dumetz F."/>
            <person name="Le Henaff M."/>
            <person name="Benmansour A."/>
        </authorList>
    </citation>
    <scope>NUCLEOTIDE SEQUENCE [LARGE SCALE GENOMIC DNA]</scope>
    <source>
        <strain evidence="3">ATCC 49511 / DSM 21280 / CIP 103535 / JIP02/86</strain>
    </source>
</reference>
<proteinExistence type="predicted"/>
<evidence type="ECO:0000259" key="1">
    <source>
        <dbReference type="Pfam" id="PF13643"/>
    </source>
</evidence>
<dbReference type="EMBL" id="AM398681">
    <property type="protein sequence ID" value="CAL43463.1"/>
    <property type="molecule type" value="Genomic_DNA"/>
</dbReference>
<dbReference type="Pfam" id="PF13643">
    <property type="entry name" value="DUF4145"/>
    <property type="match status" value="1"/>
</dbReference>
<organism evidence="2 3">
    <name type="scientific">Flavobacterium psychrophilum (strain ATCC 49511 / DSM 21280 / CIP 103535 / JIP02/86)</name>
    <dbReference type="NCBI Taxonomy" id="402612"/>
    <lineage>
        <taxon>Bacteria</taxon>
        <taxon>Pseudomonadati</taxon>
        <taxon>Bacteroidota</taxon>
        <taxon>Flavobacteriia</taxon>
        <taxon>Flavobacteriales</taxon>
        <taxon>Flavobacteriaceae</taxon>
        <taxon>Flavobacterium</taxon>
    </lineage>
</organism>
<name>A6GZE0_FLAPJ</name>
<dbReference type="eggNOG" id="ENOG5032RNM">
    <property type="taxonomic scope" value="Bacteria"/>
</dbReference>
<feature type="domain" description="DUF4145" evidence="1">
    <location>
        <begin position="134"/>
        <end position="228"/>
    </location>
</feature>
<dbReference type="InterPro" id="IPR025285">
    <property type="entry name" value="DUF4145"/>
</dbReference>
<dbReference type="PATRIC" id="fig|402612.5.peg.1398"/>
<dbReference type="KEGG" id="fps:FP1380"/>
<dbReference type="EnsemblBacteria" id="CAL43463">
    <property type="protein sequence ID" value="CAL43463"/>
    <property type="gene ID" value="FP1380"/>
</dbReference>
<dbReference type="AlphaFoldDB" id="A6GZE0"/>